<accession>A0A2M8WV55</accession>
<dbReference type="PRINTS" id="PR00411">
    <property type="entry name" value="PNDRDTASEI"/>
</dbReference>
<evidence type="ECO:0000256" key="1">
    <source>
        <dbReference type="ARBA" id="ARBA00001974"/>
    </source>
</evidence>
<dbReference type="InterPro" id="IPR016156">
    <property type="entry name" value="FAD/NAD-linked_Rdtase_dimer_sf"/>
</dbReference>
<comment type="caution">
    <text evidence="7">The sequence shown here is derived from an EMBL/GenBank/DDBJ whole genome shotgun (WGS) entry which is preliminary data.</text>
</comment>
<dbReference type="Proteomes" id="UP000231586">
    <property type="component" value="Unassembled WGS sequence"/>
</dbReference>
<dbReference type="InterPro" id="IPR036188">
    <property type="entry name" value="FAD/NAD-bd_sf"/>
</dbReference>
<dbReference type="RefSeq" id="WP_100349195.1">
    <property type="nucleotide sequence ID" value="NZ_PGTZ01000006.1"/>
</dbReference>
<dbReference type="Pfam" id="PF07992">
    <property type="entry name" value="Pyr_redox_2"/>
    <property type="match status" value="1"/>
</dbReference>
<feature type="domain" description="FAD/NAD(P)-binding" evidence="5">
    <location>
        <begin position="18"/>
        <end position="296"/>
    </location>
</feature>
<dbReference type="Gene3D" id="3.50.50.60">
    <property type="entry name" value="FAD/NAD(P)-binding domain"/>
    <property type="match status" value="2"/>
</dbReference>
<reference evidence="7 8" key="1">
    <citation type="submission" date="2017-11" db="EMBL/GenBank/DDBJ databases">
        <title>Genomic Encyclopedia of Archaeal and Bacterial Type Strains, Phase II (KMG-II): From Individual Species to Whole Genera.</title>
        <authorList>
            <person name="Goeker M."/>
        </authorList>
    </citation>
    <scope>NUCLEOTIDE SEQUENCE [LARGE SCALE GENOMIC DNA]</scope>
    <source>
        <strain evidence="7 8">DSM 22413</strain>
    </source>
</reference>
<comment type="cofactor">
    <cofactor evidence="1">
        <name>FAD</name>
        <dbReference type="ChEBI" id="CHEBI:57692"/>
    </cofactor>
</comment>
<evidence type="ECO:0000313" key="8">
    <source>
        <dbReference type="Proteomes" id="UP000231586"/>
    </source>
</evidence>
<dbReference type="GO" id="GO:0005737">
    <property type="term" value="C:cytoplasm"/>
    <property type="evidence" value="ECO:0007669"/>
    <property type="project" value="TreeGrafter"/>
</dbReference>
<dbReference type="InterPro" id="IPR050446">
    <property type="entry name" value="FAD-oxidoreductase/Apoptosis"/>
</dbReference>
<evidence type="ECO:0000256" key="3">
    <source>
        <dbReference type="ARBA" id="ARBA00022827"/>
    </source>
</evidence>
<dbReference type="AlphaFoldDB" id="A0A2M8WV55"/>
<evidence type="ECO:0000256" key="4">
    <source>
        <dbReference type="ARBA" id="ARBA00023002"/>
    </source>
</evidence>
<dbReference type="Pfam" id="PF14759">
    <property type="entry name" value="Reductase_C"/>
    <property type="match status" value="1"/>
</dbReference>
<keyword evidence="4" id="KW-0560">Oxidoreductase</keyword>
<keyword evidence="8" id="KW-1185">Reference proteome</keyword>
<dbReference type="PRINTS" id="PR00368">
    <property type="entry name" value="FADPNR"/>
</dbReference>
<dbReference type="SUPFAM" id="SSF51905">
    <property type="entry name" value="FAD/NAD(P)-binding domain"/>
    <property type="match status" value="2"/>
</dbReference>
<organism evidence="7 8">
    <name type="scientific">Luteimicrobium subarcticum</name>
    <dbReference type="NCBI Taxonomy" id="620910"/>
    <lineage>
        <taxon>Bacteria</taxon>
        <taxon>Bacillati</taxon>
        <taxon>Actinomycetota</taxon>
        <taxon>Actinomycetes</taxon>
        <taxon>Micrococcales</taxon>
        <taxon>Luteimicrobium</taxon>
    </lineage>
</organism>
<gene>
    <name evidence="7" type="ORF">CLV34_0652</name>
</gene>
<dbReference type="InterPro" id="IPR023753">
    <property type="entry name" value="FAD/NAD-binding_dom"/>
</dbReference>
<evidence type="ECO:0000256" key="2">
    <source>
        <dbReference type="ARBA" id="ARBA00022630"/>
    </source>
</evidence>
<proteinExistence type="predicted"/>
<keyword evidence="2" id="KW-0285">Flavoprotein</keyword>
<evidence type="ECO:0000313" key="7">
    <source>
        <dbReference type="EMBL" id="PJI94804.1"/>
    </source>
</evidence>
<evidence type="ECO:0000259" key="6">
    <source>
        <dbReference type="Pfam" id="PF14759"/>
    </source>
</evidence>
<dbReference type="OrthoDB" id="1145at2"/>
<dbReference type="PANTHER" id="PTHR43557">
    <property type="entry name" value="APOPTOSIS-INDUCING FACTOR 1"/>
    <property type="match status" value="1"/>
</dbReference>
<evidence type="ECO:0000259" key="5">
    <source>
        <dbReference type="Pfam" id="PF07992"/>
    </source>
</evidence>
<dbReference type="GO" id="GO:0016651">
    <property type="term" value="F:oxidoreductase activity, acting on NAD(P)H"/>
    <property type="evidence" value="ECO:0007669"/>
    <property type="project" value="TreeGrafter"/>
</dbReference>
<keyword evidence="3" id="KW-0274">FAD</keyword>
<protein>
    <submittedName>
        <fullName evidence="7">NAD/ferredoxin-dependent reductase-like protein</fullName>
    </submittedName>
</protein>
<sequence>MTASPAPAPPADRPDVRSVVVVGAGLAGAQTVAALRSRGFDGRVTVLGAEDRAPYDRPPLSKELFTRDAPADLSAELGVDLAALADDVRLGTRATGLVLGGADAPRIVTDTGDDVAADAVVLAVGSRPVVPPGWDDALLLHTWDDAVALRRELVEDARLVVVGAGWIGAEVAGAAAARGVDVVVVEAGATPLERQLGAEVGRHLTPWYGDAGVALELEAPAVRVGRHQVALADGRLLAGDVVLAAVGARPATDWLRGTLTADARGSLRGDADGRVAPGVWAVGDCVTRHGTPFGDVVGGHWSAALQDPDRVVGALLEDVAASAVPSQHAPYVFSTQLGHDLAVLGVPSPDHEVVLRGSPTSGGPWSALYLERDSARLAAVLVADAHREVPVARKVLRDGPVLVDVAVASDPSRRLRDAVRS</sequence>
<feature type="domain" description="Reductase C-terminal" evidence="6">
    <location>
        <begin position="333"/>
        <end position="418"/>
    </location>
</feature>
<dbReference type="EMBL" id="PGTZ01000006">
    <property type="protein sequence ID" value="PJI94804.1"/>
    <property type="molecule type" value="Genomic_DNA"/>
</dbReference>
<dbReference type="Gene3D" id="3.30.390.30">
    <property type="match status" value="1"/>
</dbReference>
<dbReference type="PANTHER" id="PTHR43557:SF2">
    <property type="entry name" value="RIESKE DOMAIN-CONTAINING PROTEIN-RELATED"/>
    <property type="match status" value="1"/>
</dbReference>
<dbReference type="SUPFAM" id="SSF55424">
    <property type="entry name" value="FAD/NAD-linked reductases, dimerisation (C-terminal) domain"/>
    <property type="match status" value="1"/>
</dbReference>
<dbReference type="InterPro" id="IPR028202">
    <property type="entry name" value="Reductase_C"/>
</dbReference>
<name>A0A2M8WV55_9MICO</name>